<feature type="active site" description="Proton acceptor" evidence="6">
    <location>
        <position position="143"/>
    </location>
</feature>
<feature type="binding site" evidence="6">
    <location>
        <position position="113"/>
    </location>
    <ligand>
        <name>Mg(2+)</name>
        <dbReference type="ChEBI" id="CHEBI:18420"/>
        <note>catalytic</note>
    </ligand>
</feature>
<comment type="function">
    <text evidence="6">Catalyzes the phosphorylation of D-fructose 6-phosphate, the first committing step of glycolysis. Uses inorganic phosphate (PPi) as phosphoryl donor instead of ATP like common ATP-dependent phosphofructokinases (ATP-PFKs), which renders the reaction reversible, and can thus function both in glycolysis and gluconeogenesis. Consistently, PPi-PFK can replace the enzymes of both the forward (ATP-PFK) and reverse (fructose-bisphosphatase (FBPase)) reactions.</text>
</comment>
<dbReference type="InterPro" id="IPR011404">
    <property type="entry name" value="PPi-PFK"/>
</dbReference>
<name>A0A844F7G3_CLOSV</name>
<dbReference type="PANTHER" id="PTHR45770">
    <property type="entry name" value="ATP-DEPENDENT 6-PHOSPHOFRUCTOKINASE 1"/>
    <property type="match status" value="1"/>
</dbReference>
<protein>
    <recommendedName>
        <fullName evidence="6">Pyrophosphate--fructose 6-phosphate 1-phosphotransferase</fullName>
        <ecNumber evidence="6">2.7.1.90</ecNumber>
    </recommendedName>
    <alternativeName>
        <fullName evidence="6">6-phosphofructokinase, pyrophosphate dependent</fullName>
    </alternativeName>
    <alternativeName>
        <fullName evidence="6">PPi-dependent phosphofructokinase</fullName>
        <shortName evidence="6">PPi-PFK</shortName>
    </alternativeName>
    <alternativeName>
        <fullName evidence="6">Pyrophosphate-dependent 6-phosphofructose-1-kinase</fullName>
    </alternativeName>
</protein>
<comment type="cofactor">
    <cofactor evidence="1 6">
        <name>Mg(2+)</name>
        <dbReference type="ChEBI" id="CHEBI:18420"/>
    </cofactor>
</comment>
<dbReference type="GO" id="GO:0047334">
    <property type="term" value="F:diphosphate-fructose-6-phosphate 1-phosphotransferase activity"/>
    <property type="evidence" value="ECO:0007669"/>
    <property type="project" value="UniProtKB-EC"/>
</dbReference>
<keyword evidence="5 6" id="KW-0460">Magnesium</keyword>
<dbReference type="InterPro" id="IPR035966">
    <property type="entry name" value="PKF_sf"/>
</dbReference>
<evidence type="ECO:0000313" key="9">
    <source>
        <dbReference type="Proteomes" id="UP000462363"/>
    </source>
</evidence>
<dbReference type="GeneID" id="62694592"/>
<dbReference type="InterPro" id="IPR050929">
    <property type="entry name" value="PFKA"/>
</dbReference>
<feature type="domain" description="Phosphofructokinase" evidence="7">
    <location>
        <begin position="4"/>
        <end position="301"/>
    </location>
</feature>
<evidence type="ECO:0000259" key="7">
    <source>
        <dbReference type="Pfam" id="PF00365"/>
    </source>
</evidence>
<proteinExistence type="inferred from homology"/>
<dbReference type="Proteomes" id="UP000462363">
    <property type="component" value="Unassembled WGS sequence"/>
</dbReference>
<accession>A0A844F7G3</accession>
<organism evidence="8 9">
    <name type="scientific">Clostridium scindens (strain JCM 10418 / VPI 12708)</name>
    <dbReference type="NCBI Taxonomy" id="29347"/>
    <lineage>
        <taxon>Bacteria</taxon>
        <taxon>Bacillati</taxon>
        <taxon>Bacillota</taxon>
        <taxon>Clostridia</taxon>
        <taxon>Lachnospirales</taxon>
        <taxon>Lachnospiraceae</taxon>
    </lineage>
</organism>
<dbReference type="Gene3D" id="3.40.50.450">
    <property type="match status" value="1"/>
</dbReference>
<gene>
    <name evidence="6" type="primary">pfp</name>
    <name evidence="8" type="ORF">FYJ37_12125</name>
</gene>
<dbReference type="AlphaFoldDB" id="A0A844F7G3"/>
<feature type="site" description="Important for catalytic activity; stabilizes the transition state when the phosphoryl donor is PPi" evidence="6">
    <location>
        <position position="140"/>
    </location>
</feature>
<comment type="similarity">
    <text evidence="6">Belongs to the phosphofructokinase type A (PFKA) family. PPi-dependent PFK group II subfamily. Clade 'B2' sub-subfamily.</text>
</comment>
<comment type="pathway">
    <text evidence="6">Carbohydrate degradation; glycolysis; D-glyceraldehyde 3-phosphate and glycerone phosphate from D-glucose: step 3/4.</text>
</comment>
<evidence type="ECO:0000256" key="5">
    <source>
        <dbReference type="ARBA" id="ARBA00022842"/>
    </source>
</evidence>
<sequence>MTKNIIVGQSGGPTAVINGSLYGVVAEGLKHPDRIGRVYGMINGIEGFLQGHMMDIGSLDQTNELEMVRTTPGAYLGSCRYKLPESLEDAVYPQLFQKFEELGIGYFFYIGGNDSMDTVSKLSRYAQTIGSDIRFIGVPKTIDNDLVETDHTPGYGSAAKYVATVVREISADATVYDNKQSVTIVEIMGRHAGWLTAASILARKFEGDNPVLIYVPEVAFDQEAFIAKVTESLKHTPNLVVCISEGIHDEDGTFICEYSSEVGTDTFGHKMLTGSGKYLENLVKERLGVKVRSIELNVCQRCSCAHLSRVDLDESENAGIFAVLSALAGETGKMINFIRNKSVPYELSYGTADVNIICNQEKTVPLEWIIADGSDISNEFIDYVRPLTQGFVELPTKNGIPLFAYRK</sequence>
<feature type="binding site" evidence="6">
    <location>
        <position position="245"/>
    </location>
    <ligand>
        <name>substrate</name>
    </ligand>
</feature>
<dbReference type="InterPro" id="IPR022953">
    <property type="entry name" value="ATP_PFK"/>
</dbReference>
<keyword evidence="4 6" id="KW-0418">Kinase</keyword>
<dbReference type="GO" id="GO:0003872">
    <property type="term" value="F:6-phosphofructokinase activity"/>
    <property type="evidence" value="ECO:0007669"/>
    <property type="project" value="UniProtKB-UniRule"/>
</dbReference>
<dbReference type="PIRSF" id="PIRSF036483">
    <property type="entry name" value="PFK_XF0274"/>
    <property type="match status" value="1"/>
</dbReference>
<comment type="caution">
    <text evidence="6">Lacks conserved residue(s) required for the propagation of feature annotation.</text>
</comment>
<keyword evidence="3 6" id="KW-0479">Metal-binding</keyword>
<reference evidence="8 9" key="1">
    <citation type="submission" date="2019-08" db="EMBL/GenBank/DDBJ databases">
        <title>In-depth cultivation of the pig gut microbiome towards novel bacterial diversity and tailored functional studies.</title>
        <authorList>
            <person name="Wylensek D."/>
            <person name="Hitch T.C.A."/>
            <person name="Clavel T."/>
        </authorList>
    </citation>
    <scope>NUCLEOTIDE SEQUENCE [LARGE SCALE GENOMIC DNA]</scope>
    <source>
        <strain evidence="8 9">BL-389-WT-3D</strain>
    </source>
</reference>
<comment type="activity regulation">
    <text evidence="6">Non-allosteric.</text>
</comment>
<comment type="subunit">
    <text evidence="6">Homodimer.</text>
</comment>
<dbReference type="GO" id="GO:0005737">
    <property type="term" value="C:cytoplasm"/>
    <property type="evidence" value="ECO:0007669"/>
    <property type="project" value="UniProtKB-SubCell"/>
</dbReference>
<feature type="binding site" evidence="6">
    <location>
        <begin position="188"/>
        <end position="190"/>
    </location>
    <ligand>
        <name>substrate</name>
    </ligand>
</feature>
<dbReference type="NCBIfam" id="NF010675">
    <property type="entry name" value="PRK14072.1"/>
    <property type="match status" value="1"/>
</dbReference>
<comment type="caution">
    <text evidence="8">The sequence shown here is derived from an EMBL/GenBank/DDBJ whole genome shotgun (WGS) entry which is preliminary data.</text>
</comment>
<dbReference type="EMBL" id="VUMB01000025">
    <property type="protein sequence ID" value="MSS41076.1"/>
    <property type="molecule type" value="Genomic_DNA"/>
</dbReference>
<dbReference type="PRINTS" id="PR00476">
    <property type="entry name" value="PHFRCTKINASE"/>
</dbReference>
<feature type="site" description="Important for catalytic activity and substrate specificity; stabilizes the transition state when the phosphoryl donor is PPi; prevents ATP from binding by mimicking the alpha-phosphate group of ATP" evidence="6">
    <location>
        <position position="114"/>
    </location>
</feature>
<dbReference type="Gene3D" id="3.40.50.460">
    <property type="entry name" value="Phosphofructokinase domain"/>
    <property type="match status" value="1"/>
</dbReference>
<evidence type="ECO:0000256" key="6">
    <source>
        <dbReference type="HAMAP-Rule" id="MF_01978"/>
    </source>
</evidence>
<feature type="binding site" evidence="6">
    <location>
        <position position="12"/>
    </location>
    <ligand>
        <name>diphosphate</name>
        <dbReference type="ChEBI" id="CHEBI:33019"/>
    </ligand>
</feature>
<evidence type="ECO:0000256" key="1">
    <source>
        <dbReference type="ARBA" id="ARBA00001946"/>
    </source>
</evidence>
<dbReference type="RefSeq" id="WP_004605898.1">
    <property type="nucleotide sequence ID" value="NZ_AP025569.1"/>
</dbReference>
<dbReference type="EC" id="2.7.1.90" evidence="6"/>
<evidence type="ECO:0000256" key="4">
    <source>
        <dbReference type="ARBA" id="ARBA00022777"/>
    </source>
</evidence>
<keyword evidence="6" id="KW-0963">Cytoplasm</keyword>
<dbReference type="InterPro" id="IPR000023">
    <property type="entry name" value="Phosphofructokinase_dom"/>
</dbReference>
<dbReference type="UniPathway" id="UPA00109">
    <property type="reaction ID" value="UER00182"/>
</dbReference>
<dbReference type="HAMAP" id="MF_01978">
    <property type="entry name" value="Phosphofructokinase_II_B2"/>
    <property type="match status" value="1"/>
</dbReference>
<feature type="binding site" evidence="6">
    <location>
        <begin position="141"/>
        <end position="143"/>
    </location>
    <ligand>
        <name>substrate</name>
    </ligand>
</feature>
<comment type="catalytic activity">
    <reaction evidence="6">
        <text>beta-D-fructose 6-phosphate + diphosphate = beta-D-fructose 1,6-bisphosphate + phosphate + H(+)</text>
        <dbReference type="Rhea" id="RHEA:13613"/>
        <dbReference type="ChEBI" id="CHEBI:15378"/>
        <dbReference type="ChEBI" id="CHEBI:32966"/>
        <dbReference type="ChEBI" id="CHEBI:33019"/>
        <dbReference type="ChEBI" id="CHEBI:43474"/>
        <dbReference type="ChEBI" id="CHEBI:57634"/>
        <dbReference type="EC" id="2.7.1.90"/>
    </reaction>
</comment>
<keyword evidence="2 6" id="KW-0808">Transferase</keyword>
<evidence type="ECO:0000256" key="3">
    <source>
        <dbReference type="ARBA" id="ARBA00022723"/>
    </source>
</evidence>
<dbReference type="GO" id="GO:0006002">
    <property type="term" value="P:fructose 6-phosphate metabolic process"/>
    <property type="evidence" value="ECO:0007669"/>
    <property type="project" value="InterPro"/>
</dbReference>
<dbReference type="Pfam" id="PF00365">
    <property type="entry name" value="PFK"/>
    <property type="match status" value="1"/>
</dbReference>
<evidence type="ECO:0000256" key="2">
    <source>
        <dbReference type="ARBA" id="ARBA00022679"/>
    </source>
</evidence>
<comment type="subcellular location">
    <subcellularLocation>
        <location evidence="6">Cytoplasm</location>
    </subcellularLocation>
</comment>
<dbReference type="SUPFAM" id="SSF53784">
    <property type="entry name" value="Phosphofructokinase"/>
    <property type="match status" value="1"/>
</dbReference>
<evidence type="ECO:0000313" key="8">
    <source>
        <dbReference type="EMBL" id="MSS41076.1"/>
    </source>
</evidence>
<keyword evidence="6" id="KW-0324">Glycolysis</keyword>
<dbReference type="GO" id="GO:0046872">
    <property type="term" value="F:metal ion binding"/>
    <property type="evidence" value="ECO:0007669"/>
    <property type="project" value="UniProtKB-KW"/>
</dbReference>